<sequence length="206" mass="21895">MKTVIALFGLTGLLAFGTPAYATQPGVVARPDLNGDGRADLVAAEVDGSNPNEQVLTATVRGRTYSARLPVDPYYGVQPLRVTDVNNDGREEVAAIEVIGASTEFSSLWGLTGGRLRAVRKTDGTRLYLIEGGSVREINRYGCESVGKRRQLVVVNAQLTNETTMVYSGERIRYSVRNGVAVETARTPAAGTSDAAVFQVDPAACG</sequence>
<name>A0ABS4U066_9PSEU</name>
<reference evidence="3 4" key="1">
    <citation type="submission" date="2021-03" db="EMBL/GenBank/DDBJ databases">
        <title>Sequencing the genomes of 1000 actinobacteria strains.</title>
        <authorList>
            <person name="Klenk H.-P."/>
        </authorList>
    </citation>
    <scope>NUCLEOTIDE SEQUENCE [LARGE SCALE GENOMIC DNA]</scope>
    <source>
        <strain evidence="3 4">DSM 46670</strain>
    </source>
</reference>
<protein>
    <recommendedName>
        <fullName evidence="5">VCBS repeat-containing protein</fullName>
    </recommendedName>
</protein>
<feature type="signal peptide" evidence="2">
    <location>
        <begin position="1"/>
        <end position="22"/>
    </location>
</feature>
<organism evidence="3 4">
    <name type="scientific">Kibdelosporangium banguiense</name>
    <dbReference type="NCBI Taxonomy" id="1365924"/>
    <lineage>
        <taxon>Bacteria</taxon>
        <taxon>Bacillati</taxon>
        <taxon>Actinomycetota</taxon>
        <taxon>Actinomycetes</taxon>
        <taxon>Pseudonocardiales</taxon>
        <taxon>Pseudonocardiaceae</taxon>
        <taxon>Kibdelosporangium</taxon>
    </lineage>
</organism>
<evidence type="ECO:0000256" key="2">
    <source>
        <dbReference type="SAM" id="SignalP"/>
    </source>
</evidence>
<dbReference type="Proteomes" id="UP001519332">
    <property type="component" value="Unassembled WGS sequence"/>
</dbReference>
<dbReference type="RefSeq" id="WP_209646721.1">
    <property type="nucleotide sequence ID" value="NZ_JAGINW010000001.1"/>
</dbReference>
<keyword evidence="1 2" id="KW-0732">Signal</keyword>
<keyword evidence="4" id="KW-1185">Reference proteome</keyword>
<dbReference type="SUPFAM" id="SSF69318">
    <property type="entry name" value="Integrin alpha N-terminal domain"/>
    <property type="match status" value="1"/>
</dbReference>
<accession>A0ABS4U066</accession>
<comment type="caution">
    <text evidence="3">The sequence shown here is derived from an EMBL/GenBank/DDBJ whole genome shotgun (WGS) entry which is preliminary data.</text>
</comment>
<evidence type="ECO:0000313" key="4">
    <source>
        <dbReference type="Proteomes" id="UP001519332"/>
    </source>
</evidence>
<evidence type="ECO:0000313" key="3">
    <source>
        <dbReference type="EMBL" id="MBP2330045.1"/>
    </source>
</evidence>
<gene>
    <name evidence="3" type="ORF">JOF56_010430</name>
</gene>
<proteinExistence type="predicted"/>
<dbReference type="Pfam" id="PF13517">
    <property type="entry name" value="FG-GAP_3"/>
    <property type="match status" value="1"/>
</dbReference>
<evidence type="ECO:0000256" key="1">
    <source>
        <dbReference type="ARBA" id="ARBA00022729"/>
    </source>
</evidence>
<dbReference type="InterPro" id="IPR013517">
    <property type="entry name" value="FG-GAP"/>
</dbReference>
<dbReference type="EMBL" id="JAGINW010000001">
    <property type="protein sequence ID" value="MBP2330045.1"/>
    <property type="molecule type" value="Genomic_DNA"/>
</dbReference>
<dbReference type="InterPro" id="IPR028994">
    <property type="entry name" value="Integrin_alpha_N"/>
</dbReference>
<feature type="chain" id="PRO_5047094147" description="VCBS repeat-containing protein" evidence="2">
    <location>
        <begin position="23"/>
        <end position="206"/>
    </location>
</feature>
<evidence type="ECO:0008006" key="5">
    <source>
        <dbReference type="Google" id="ProtNLM"/>
    </source>
</evidence>